<proteinExistence type="inferred from homology"/>
<dbReference type="Gene3D" id="1.10.630.10">
    <property type="entry name" value="Cytochrome P450"/>
    <property type="match status" value="1"/>
</dbReference>
<evidence type="ECO:0000256" key="2">
    <source>
        <dbReference type="ARBA" id="ARBA00004167"/>
    </source>
</evidence>
<evidence type="ECO:0000256" key="13">
    <source>
        <dbReference type="RuleBase" id="RU000461"/>
    </source>
</evidence>
<gene>
    <name evidence="15" type="ORF">C2S53_010227</name>
</gene>
<evidence type="ECO:0000256" key="7">
    <source>
        <dbReference type="ARBA" id="ARBA00022989"/>
    </source>
</evidence>
<keyword evidence="11" id="KW-0472">Membrane</keyword>
<dbReference type="InterPro" id="IPR001128">
    <property type="entry name" value="Cyt_P450"/>
</dbReference>
<evidence type="ECO:0000256" key="11">
    <source>
        <dbReference type="ARBA" id="ARBA00023136"/>
    </source>
</evidence>
<evidence type="ECO:0008006" key="17">
    <source>
        <dbReference type="Google" id="ProtNLM"/>
    </source>
</evidence>
<dbReference type="EMBL" id="SDAM02002926">
    <property type="protein sequence ID" value="KAH6820885.1"/>
    <property type="molecule type" value="Genomic_DNA"/>
</dbReference>
<comment type="similarity">
    <text evidence="3 13">Belongs to the cytochrome P450 family.</text>
</comment>
<evidence type="ECO:0000256" key="5">
    <source>
        <dbReference type="ARBA" id="ARBA00022692"/>
    </source>
</evidence>
<sequence length="497" mass="56800">MNSLLFIFLALPIFIVFLLIATQNKSRPNHRRPPGPKGLPFIGNLHQVDVSKPHVWLAKISHKYGPLMYLKVFRLPVVVISSADVAKKALKLNDVAFAGRPYTSASLRFSYDHSDIITSFYTDYWRKMRKMVVHHLFSPQKIRSFRPVCEDEVSRMIAAISNRASSNQLIDFGETVWSFNCDVLCRVEFGKILDQNSTSSRRFHKITTQFAACIVETFFADSVVFGWINKLSGASRRVENIFEDLDSFYQQLIDEHLDPNRPESMNNDILDLLIQLREDHSAAVKIDWKHIKAILMNVFIAGTDTTGTSLSWAMTALMKNPSAMKKVQEEIRSLVGNKRSVDEDDIEKLPYLKAVVKETLRLYPPVPFTPKETTEACIIDGYEIDAKTFVLVNTWAIGRDPEYWENPDEFLPERFLNTSFDFKGQDFGFIPFGSGRRICPGAPLAIANMEMALAKLLYFFNWEIPNGMTKEDIDTDSSAGIILHKKNPLHLRVKNYI</sequence>
<feature type="chain" id="PRO_5042015616" description="Cytochrome P450" evidence="14">
    <location>
        <begin position="27"/>
        <end position="497"/>
    </location>
</feature>
<dbReference type="GO" id="GO:0004497">
    <property type="term" value="F:monooxygenase activity"/>
    <property type="evidence" value="ECO:0007669"/>
    <property type="project" value="UniProtKB-KW"/>
</dbReference>
<dbReference type="PANTHER" id="PTHR47955:SF22">
    <property type="entry name" value="CYTOCHROME P450 83B1-LIKE"/>
    <property type="match status" value="1"/>
</dbReference>
<dbReference type="InterPro" id="IPR002401">
    <property type="entry name" value="Cyt_P450_E_grp-I"/>
</dbReference>
<evidence type="ECO:0000256" key="1">
    <source>
        <dbReference type="ARBA" id="ARBA00001971"/>
    </source>
</evidence>
<comment type="cofactor">
    <cofactor evidence="1 12">
        <name>heme</name>
        <dbReference type="ChEBI" id="CHEBI:30413"/>
    </cofactor>
</comment>
<keyword evidence="16" id="KW-1185">Reference proteome</keyword>
<dbReference type="Proteomes" id="UP001190926">
    <property type="component" value="Unassembled WGS sequence"/>
</dbReference>
<dbReference type="Pfam" id="PF00067">
    <property type="entry name" value="p450"/>
    <property type="match status" value="1"/>
</dbReference>
<comment type="caution">
    <text evidence="15">The sequence shown here is derived from an EMBL/GenBank/DDBJ whole genome shotgun (WGS) entry which is preliminary data.</text>
</comment>
<dbReference type="AlphaFoldDB" id="A0AAD4NZS8"/>
<evidence type="ECO:0000256" key="12">
    <source>
        <dbReference type="PIRSR" id="PIRSR602401-1"/>
    </source>
</evidence>
<dbReference type="SUPFAM" id="SSF48264">
    <property type="entry name" value="Cytochrome P450"/>
    <property type="match status" value="1"/>
</dbReference>
<evidence type="ECO:0000256" key="14">
    <source>
        <dbReference type="SAM" id="SignalP"/>
    </source>
</evidence>
<keyword evidence="14" id="KW-0732">Signal</keyword>
<dbReference type="PROSITE" id="PS00086">
    <property type="entry name" value="CYTOCHROME_P450"/>
    <property type="match status" value="1"/>
</dbReference>
<evidence type="ECO:0000256" key="6">
    <source>
        <dbReference type="ARBA" id="ARBA00022723"/>
    </source>
</evidence>
<keyword evidence="10 13" id="KW-0503">Monooxygenase</keyword>
<dbReference type="GO" id="GO:0016705">
    <property type="term" value="F:oxidoreductase activity, acting on paired donors, with incorporation or reduction of molecular oxygen"/>
    <property type="evidence" value="ECO:0007669"/>
    <property type="project" value="InterPro"/>
</dbReference>
<dbReference type="PANTHER" id="PTHR47955">
    <property type="entry name" value="CYTOCHROME P450 FAMILY 71 PROTEIN"/>
    <property type="match status" value="1"/>
</dbReference>
<dbReference type="InterPro" id="IPR036396">
    <property type="entry name" value="Cyt_P450_sf"/>
</dbReference>
<evidence type="ECO:0000313" key="15">
    <source>
        <dbReference type="EMBL" id="KAH6820885.1"/>
    </source>
</evidence>
<name>A0AAD4NZS8_PERFH</name>
<keyword evidence="7" id="KW-1133">Transmembrane helix</keyword>
<organism evidence="15 16">
    <name type="scientific">Perilla frutescens var. hirtella</name>
    <name type="common">Perilla citriodora</name>
    <name type="synonym">Perilla setoyensis</name>
    <dbReference type="NCBI Taxonomy" id="608512"/>
    <lineage>
        <taxon>Eukaryota</taxon>
        <taxon>Viridiplantae</taxon>
        <taxon>Streptophyta</taxon>
        <taxon>Embryophyta</taxon>
        <taxon>Tracheophyta</taxon>
        <taxon>Spermatophyta</taxon>
        <taxon>Magnoliopsida</taxon>
        <taxon>eudicotyledons</taxon>
        <taxon>Gunneridae</taxon>
        <taxon>Pentapetalae</taxon>
        <taxon>asterids</taxon>
        <taxon>lamiids</taxon>
        <taxon>Lamiales</taxon>
        <taxon>Lamiaceae</taxon>
        <taxon>Nepetoideae</taxon>
        <taxon>Elsholtzieae</taxon>
        <taxon>Perilla</taxon>
    </lineage>
</organism>
<dbReference type="InterPro" id="IPR017972">
    <property type="entry name" value="Cyt_P450_CS"/>
</dbReference>
<evidence type="ECO:0000256" key="8">
    <source>
        <dbReference type="ARBA" id="ARBA00023002"/>
    </source>
</evidence>
<evidence type="ECO:0000313" key="16">
    <source>
        <dbReference type="Proteomes" id="UP001190926"/>
    </source>
</evidence>
<dbReference type="GO" id="GO:0005506">
    <property type="term" value="F:iron ion binding"/>
    <property type="evidence" value="ECO:0007669"/>
    <property type="project" value="InterPro"/>
</dbReference>
<keyword evidence="5" id="KW-0812">Transmembrane</keyword>
<protein>
    <recommendedName>
        <fullName evidence="17">Cytochrome P450</fullName>
    </recommendedName>
</protein>
<dbReference type="GO" id="GO:0016020">
    <property type="term" value="C:membrane"/>
    <property type="evidence" value="ECO:0007669"/>
    <property type="project" value="UniProtKB-SubCell"/>
</dbReference>
<dbReference type="PRINTS" id="PR00385">
    <property type="entry name" value="P450"/>
</dbReference>
<keyword evidence="4 12" id="KW-0349">Heme</keyword>
<keyword evidence="9 12" id="KW-0408">Iron</keyword>
<evidence type="ECO:0000256" key="3">
    <source>
        <dbReference type="ARBA" id="ARBA00010617"/>
    </source>
</evidence>
<keyword evidence="6 12" id="KW-0479">Metal-binding</keyword>
<dbReference type="CDD" id="cd11072">
    <property type="entry name" value="CYP71-like"/>
    <property type="match status" value="1"/>
</dbReference>
<reference evidence="15 16" key="1">
    <citation type="journal article" date="2021" name="Nat. Commun.">
        <title>Incipient diploidization of the medicinal plant Perilla within 10,000 years.</title>
        <authorList>
            <person name="Zhang Y."/>
            <person name="Shen Q."/>
            <person name="Leng L."/>
            <person name="Zhang D."/>
            <person name="Chen S."/>
            <person name="Shi Y."/>
            <person name="Ning Z."/>
            <person name="Chen S."/>
        </authorList>
    </citation>
    <scope>NUCLEOTIDE SEQUENCE [LARGE SCALE GENOMIC DNA]</scope>
    <source>
        <strain evidence="16">cv. PC099</strain>
    </source>
</reference>
<feature type="signal peptide" evidence="14">
    <location>
        <begin position="1"/>
        <end position="26"/>
    </location>
</feature>
<dbReference type="GO" id="GO:0020037">
    <property type="term" value="F:heme binding"/>
    <property type="evidence" value="ECO:0007669"/>
    <property type="project" value="InterPro"/>
</dbReference>
<dbReference type="FunFam" id="1.10.630.10:FF:000011">
    <property type="entry name" value="Cytochrome P450 83B1"/>
    <property type="match status" value="1"/>
</dbReference>
<accession>A0AAD4NZS8</accession>
<evidence type="ECO:0000256" key="10">
    <source>
        <dbReference type="ARBA" id="ARBA00023033"/>
    </source>
</evidence>
<evidence type="ECO:0000256" key="9">
    <source>
        <dbReference type="ARBA" id="ARBA00023004"/>
    </source>
</evidence>
<evidence type="ECO:0000256" key="4">
    <source>
        <dbReference type="ARBA" id="ARBA00022617"/>
    </source>
</evidence>
<keyword evidence="8 13" id="KW-0560">Oxidoreductase</keyword>
<dbReference type="PRINTS" id="PR00463">
    <property type="entry name" value="EP450I"/>
</dbReference>
<feature type="binding site" description="axial binding residue" evidence="12">
    <location>
        <position position="439"/>
    </location>
    <ligand>
        <name>heme</name>
        <dbReference type="ChEBI" id="CHEBI:30413"/>
    </ligand>
    <ligandPart>
        <name>Fe</name>
        <dbReference type="ChEBI" id="CHEBI:18248"/>
    </ligandPart>
</feature>
<comment type="subcellular location">
    <subcellularLocation>
        <location evidence="2">Membrane</location>
        <topology evidence="2">Single-pass membrane protein</topology>
    </subcellularLocation>
</comment>